<protein>
    <submittedName>
        <fullName evidence="1">Uncharacterized protein</fullName>
    </submittedName>
</protein>
<dbReference type="EMBL" id="CP000828">
    <property type="protein sequence ID" value="ABW26612.1"/>
    <property type="molecule type" value="Genomic_DNA"/>
</dbReference>
<evidence type="ECO:0000313" key="2">
    <source>
        <dbReference type="Proteomes" id="UP000000268"/>
    </source>
</evidence>
<dbReference type="Proteomes" id="UP000000268">
    <property type="component" value="Chromosome"/>
</dbReference>
<organism evidence="1 2">
    <name type="scientific">Acaryochloris marina (strain MBIC 11017)</name>
    <dbReference type="NCBI Taxonomy" id="329726"/>
    <lineage>
        <taxon>Bacteria</taxon>
        <taxon>Bacillati</taxon>
        <taxon>Cyanobacteriota</taxon>
        <taxon>Cyanophyceae</taxon>
        <taxon>Acaryochloridales</taxon>
        <taxon>Acaryochloridaceae</taxon>
        <taxon>Acaryochloris</taxon>
    </lineage>
</organism>
<proteinExistence type="predicted"/>
<keyword evidence="2" id="KW-1185">Reference proteome</keyword>
<accession>B0CA25</accession>
<name>B0CA25_ACAM1</name>
<sequence length="41" mass="4590">MVTTTEYTECYCAAITVVMATRFGLIFWSELIGELAIKVTN</sequence>
<dbReference type="HOGENOM" id="CLU_3264056_0_0_3"/>
<dbReference type="STRING" id="329726.AM1_1588"/>
<evidence type="ECO:0000313" key="1">
    <source>
        <dbReference type="EMBL" id="ABW26612.1"/>
    </source>
</evidence>
<dbReference type="KEGG" id="amr:AM1_1588"/>
<dbReference type="AlphaFoldDB" id="B0CA25"/>
<gene>
    <name evidence="1" type="ordered locus">AM1_1588</name>
</gene>
<reference evidence="1 2" key="1">
    <citation type="journal article" date="2008" name="Proc. Natl. Acad. Sci. U.S.A.">
        <title>Niche adaptation and genome expansion in the chlorophyll d-producing cyanobacterium Acaryochloris marina.</title>
        <authorList>
            <person name="Swingley W.D."/>
            <person name="Chen M."/>
            <person name="Cheung P.C."/>
            <person name="Conrad A.L."/>
            <person name="Dejesa L.C."/>
            <person name="Hao J."/>
            <person name="Honchak B.M."/>
            <person name="Karbach L.E."/>
            <person name="Kurdoglu A."/>
            <person name="Lahiri S."/>
            <person name="Mastrian S.D."/>
            <person name="Miyashita H."/>
            <person name="Page L."/>
            <person name="Ramakrishna P."/>
            <person name="Satoh S."/>
            <person name="Sattley W.M."/>
            <person name="Shimada Y."/>
            <person name="Taylor H.L."/>
            <person name="Tomo T."/>
            <person name="Tsuchiya T."/>
            <person name="Wang Z.T."/>
            <person name="Raymond J."/>
            <person name="Mimuro M."/>
            <person name="Blankenship R.E."/>
            <person name="Touchman J.W."/>
        </authorList>
    </citation>
    <scope>NUCLEOTIDE SEQUENCE [LARGE SCALE GENOMIC DNA]</scope>
    <source>
        <strain evidence="2">MBIC 11017</strain>
    </source>
</reference>